<dbReference type="SUPFAM" id="SSF56104">
    <property type="entry name" value="SAICAR synthase-like"/>
    <property type="match status" value="1"/>
</dbReference>
<dbReference type="PANTHER" id="PTHR43700">
    <property type="entry name" value="PHOSPHORIBOSYLAMINOIMIDAZOLE-SUCCINOCARBOXAMIDE SYNTHASE"/>
    <property type="match status" value="1"/>
</dbReference>
<dbReference type="Gene3D" id="3.30.470.20">
    <property type="entry name" value="ATP-grasp fold, B domain"/>
    <property type="match status" value="1"/>
</dbReference>
<proteinExistence type="inferred from homology"/>
<keyword evidence="7" id="KW-0658">Purine biosynthesis</keyword>
<dbReference type="EC" id="6.3.2.6" evidence="3"/>
<evidence type="ECO:0000259" key="10">
    <source>
        <dbReference type="Pfam" id="PF01259"/>
    </source>
</evidence>
<dbReference type="InterPro" id="IPR018236">
    <property type="entry name" value="SAICAR_synthetase_CS"/>
</dbReference>
<comment type="caution">
    <text evidence="11">The sequence shown here is derived from an EMBL/GenBank/DDBJ whole genome shotgun (WGS) entry which is preliminary data.</text>
</comment>
<comment type="similarity">
    <text evidence="2">Belongs to the SAICAR synthetase family.</text>
</comment>
<dbReference type="UniPathway" id="UPA00074">
    <property type="reaction ID" value="UER00131"/>
</dbReference>
<dbReference type="AlphaFoldDB" id="A0A8H3EML7"/>
<evidence type="ECO:0000256" key="5">
    <source>
        <dbReference type="ARBA" id="ARBA00022598"/>
    </source>
</evidence>
<name>A0A8H3EML7_9LECA</name>
<evidence type="ECO:0000256" key="4">
    <source>
        <dbReference type="ARBA" id="ARBA00016460"/>
    </source>
</evidence>
<comment type="pathway">
    <text evidence="1">Purine metabolism; IMP biosynthesis via de novo pathway; 5-amino-1-(5-phospho-D-ribosyl)imidazole-4-carboxamide from 5-amino-1-(5-phospho-D-ribosyl)imidazole-4-carboxylate: step 1/2.</text>
</comment>
<dbReference type="GO" id="GO:0006189">
    <property type="term" value="P:'de novo' IMP biosynthetic process"/>
    <property type="evidence" value="ECO:0007669"/>
    <property type="project" value="UniProtKB-UniPathway"/>
</dbReference>
<dbReference type="PROSITE" id="PS01057">
    <property type="entry name" value="SAICAR_SYNTHETASE_1"/>
    <property type="match status" value="1"/>
</dbReference>
<keyword evidence="5" id="KW-0436">Ligase</keyword>
<dbReference type="CDD" id="cd01414">
    <property type="entry name" value="SAICAR_synt_Sc"/>
    <property type="match status" value="1"/>
</dbReference>
<feature type="domain" description="SAICAR synthetase/ADE2 N-terminal" evidence="10">
    <location>
        <begin position="17"/>
        <end position="63"/>
    </location>
</feature>
<dbReference type="InterPro" id="IPR001636">
    <property type="entry name" value="SAICAR_synth"/>
</dbReference>
<reference evidence="11" key="1">
    <citation type="submission" date="2021-03" db="EMBL/GenBank/DDBJ databases">
        <authorList>
            <person name="Tagirdzhanova G."/>
        </authorList>
    </citation>
    <scope>NUCLEOTIDE SEQUENCE</scope>
</reference>
<dbReference type="EMBL" id="CAJPDR010000012">
    <property type="protein sequence ID" value="CAF9905646.1"/>
    <property type="molecule type" value="Genomic_DNA"/>
</dbReference>
<evidence type="ECO:0000313" key="11">
    <source>
        <dbReference type="EMBL" id="CAF9905646.1"/>
    </source>
</evidence>
<dbReference type="InterPro" id="IPR028923">
    <property type="entry name" value="SAICAR_synt/ADE2_N"/>
</dbReference>
<dbReference type="NCBIfam" id="TIGR00081">
    <property type="entry name" value="purC"/>
    <property type="match status" value="1"/>
</dbReference>
<protein>
    <recommendedName>
        <fullName evidence="4">Phosphoribosylaminoimidazole-succinocarboxamide synthase</fullName>
        <ecNumber evidence="3">6.3.2.6</ecNumber>
    </recommendedName>
    <alternativeName>
        <fullName evidence="9">SAICAR synthetase</fullName>
    </alternativeName>
</protein>
<dbReference type="GO" id="GO:0005524">
    <property type="term" value="F:ATP binding"/>
    <property type="evidence" value="ECO:0007669"/>
    <property type="project" value="UniProtKB-KW"/>
</dbReference>
<evidence type="ECO:0000256" key="6">
    <source>
        <dbReference type="ARBA" id="ARBA00022741"/>
    </source>
</evidence>
<evidence type="ECO:0000256" key="7">
    <source>
        <dbReference type="ARBA" id="ARBA00022755"/>
    </source>
</evidence>
<gene>
    <name evidence="11" type="primary">ADE1_1</name>
    <name evidence="11" type="ORF">ALECFALPRED_001068</name>
</gene>
<dbReference type="GO" id="GO:0004639">
    <property type="term" value="F:phosphoribosylaminoimidazolesuccinocarboxamide synthase activity"/>
    <property type="evidence" value="ECO:0007669"/>
    <property type="project" value="UniProtKB-EC"/>
</dbReference>
<dbReference type="Proteomes" id="UP000664203">
    <property type="component" value="Unassembled WGS sequence"/>
</dbReference>
<organism evidence="11 12">
    <name type="scientific">Alectoria fallacina</name>
    <dbReference type="NCBI Taxonomy" id="1903189"/>
    <lineage>
        <taxon>Eukaryota</taxon>
        <taxon>Fungi</taxon>
        <taxon>Dikarya</taxon>
        <taxon>Ascomycota</taxon>
        <taxon>Pezizomycotina</taxon>
        <taxon>Lecanoromycetes</taxon>
        <taxon>OSLEUM clade</taxon>
        <taxon>Lecanoromycetidae</taxon>
        <taxon>Lecanorales</taxon>
        <taxon>Lecanorineae</taxon>
        <taxon>Parmeliaceae</taxon>
        <taxon>Alectoria</taxon>
    </lineage>
</organism>
<feature type="domain" description="SAICAR synthetase/ADE2 N-terminal" evidence="10">
    <location>
        <begin position="103"/>
        <end position="309"/>
    </location>
</feature>
<evidence type="ECO:0000256" key="8">
    <source>
        <dbReference type="ARBA" id="ARBA00022840"/>
    </source>
</evidence>
<evidence type="ECO:0000256" key="9">
    <source>
        <dbReference type="ARBA" id="ARBA00030409"/>
    </source>
</evidence>
<keyword evidence="12" id="KW-1185">Reference proteome</keyword>
<evidence type="ECO:0000256" key="2">
    <source>
        <dbReference type="ARBA" id="ARBA00010190"/>
    </source>
</evidence>
<accession>A0A8H3EML7</accession>
<dbReference type="Pfam" id="PF01259">
    <property type="entry name" value="SAICAR_synt"/>
    <property type="match status" value="2"/>
</dbReference>
<dbReference type="OrthoDB" id="9991235at2759"/>
<evidence type="ECO:0000313" key="12">
    <source>
        <dbReference type="Proteomes" id="UP000664203"/>
    </source>
</evidence>
<keyword evidence="6" id="KW-0547">Nucleotide-binding</keyword>
<dbReference type="HAMAP" id="MF_00137">
    <property type="entry name" value="SAICAR_synth"/>
    <property type="match status" value="1"/>
</dbReference>
<dbReference type="GO" id="GO:0005737">
    <property type="term" value="C:cytoplasm"/>
    <property type="evidence" value="ECO:0007669"/>
    <property type="project" value="TreeGrafter"/>
</dbReference>
<keyword evidence="8" id="KW-0067">ATP-binding</keyword>
<evidence type="ECO:0000256" key="3">
    <source>
        <dbReference type="ARBA" id="ARBA00012217"/>
    </source>
</evidence>
<sequence length="351" mass="38706">MSSQAVMSIGLKSLVLVASGKVREMYKIDKSTLLMVVTDRVSAYDEILSTGIPDKGAILCQMSGTSKNPPSHAFSPSIYPLPPGPPGLLINTFQKSLIQMPVAFWFTLLGAQMPNLKHHVLSLKPPSDCQVVSPSERETLRGRCMQIQALKVFPIEVIVRGYLTGSAWEEYKKSSTVHGILQPAGLQRCQAFPGGPIYTPSTKAPQGFHDENISPEEARKIVGEKWAGEIENLALSIYKTAHSFAMERGIIIADTKMEIALDEKNDEIVVVDELLTPDSSRFWPAPVRVGEEQPSFDKQHIRDYLKARGLAGKPGVELPEHIVIETTNAYREVFRRLTSQTIEQAIVALGD</sequence>
<dbReference type="Gene3D" id="3.30.200.20">
    <property type="entry name" value="Phosphorylase Kinase, domain 1"/>
    <property type="match status" value="1"/>
</dbReference>
<dbReference type="PANTHER" id="PTHR43700:SF1">
    <property type="entry name" value="PHOSPHORIBOSYLAMINOIMIDAZOLE-SUCCINOCARBOXAMIDE SYNTHASE"/>
    <property type="match status" value="1"/>
</dbReference>
<evidence type="ECO:0000256" key="1">
    <source>
        <dbReference type="ARBA" id="ARBA00004672"/>
    </source>
</evidence>